<keyword evidence="2" id="KW-0812">Transmembrane</keyword>
<evidence type="ECO:0000256" key="3">
    <source>
        <dbReference type="SAM" id="SignalP"/>
    </source>
</evidence>
<feature type="chain" id="PRO_5013023407" description="RING-type domain-containing protein" evidence="3">
    <location>
        <begin position="18"/>
        <end position="284"/>
    </location>
</feature>
<keyword evidence="1" id="KW-0863">Zinc-finger</keyword>
<protein>
    <recommendedName>
        <fullName evidence="4">RING-type domain-containing protein</fullName>
    </recommendedName>
</protein>
<dbReference type="InterPro" id="IPR009030">
    <property type="entry name" value="Growth_fac_rcpt_cys_sf"/>
</dbReference>
<evidence type="ECO:0000259" key="4">
    <source>
        <dbReference type="PROSITE" id="PS50089"/>
    </source>
</evidence>
<dbReference type="OrthoDB" id="3824970at2759"/>
<dbReference type="Pfam" id="PF13639">
    <property type="entry name" value="zf-RING_2"/>
    <property type="match status" value="1"/>
</dbReference>
<name>A0A1R2BLX0_9CILI</name>
<dbReference type="SUPFAM" id="SSF57184">
    <property type="entry name" value="Growth factor receptor domain"/>
    <property type="match status" value="1"/>
</dbReference>
<keyword evidence="1" id="KW-0862">Zinc</keyword>
<keyword evidence="2" id="KW-0472">Membrane</keyword>
<keyword evidence="3" id="KW-0732">Signal</keyword>
<feature type="transmembrane region" description="Helical" evidence="2">
    <location>
        <begin position="166"/>
        <end position="188"/>
    </location>
</feature>
<proteinExistence type="predicted"/>
<keyword evidence="1" id="KW-0479">Metal-binding</keyword>
<comment type="caution">
    <text evidence="5">The sequence shown here is derived from an EMBL/GenBank/DDBJ whole genome shotgun (WGS) entry which is preliminary data.</text>
</comment>
<evidence type="ECO:0000256" key="1">
    <source>
        <dbReference type="PROSITE-ProRule" id="PRU00175"/>
    </source>
</evidence>
<dbReference type="InterPro" id="IPR013083">
    <property type="entry name" value="Znf_RING/FYVE/PHD"/>
</dbReference>
<sequence length="284" mass="31500">MIFVLIQLCLFIAFGQEDEELEACSKGCVSCYRKKCYACQPGYYLDDYECYKCSYHCNTCDGDSRHDCTSCFGSDFLCSNGDCIDQDECCENSCIDCKNPEICNECESGYILDSNGICDECPSNCDSCSYSSYNDDEIYCSDCEDGYSSDFKGYCSKHNSSRYNPLILALIVIGSSTGMGIMTGLYFCCARKKHNPHNALIPPVPGRAVDDQIVNQVFSTAHTVYLDSSGMYRGQSTCNICSNQLQGEAMILSYPCGHVFHSNCLYQFAVIEGNQSCNACQEHS</sequence>
<dbReference type="PROSITE" id="PS50089">
    <property type="entry name" value="ZF_RING_2"/>
    <property type="match status" value="1"/>
</dbReference>
<feature type="domain" description="RING-type" evidence="4">
    <location>
        <begin position="238"/>
        <end position="281"/>
    </location>
</feature>
<keyword evidence="2" id="KW-1133">Transmembrane helix</keyword>
<dbReference type="Proteomes" id="UP000187209">
    <property type="component" value="Unassembled WGS sequence"/>
</dbReference>
<evidence type="ECO:0000313" key="6">
    <source>
        <dbReference type="Proteomes" id="UP000187209"/>
    </source>
</evidence>
<accession>A0A1R2BLX0</accession>
<evidence type="ECO:0000256" key="2">
    <source>
        <dbReference type="SAM" id="Phobius"/>
    </source>
</evidence>
<gene>
    <name evidence="5" type="ORF">SteCoe_22632</name>
</gene>
<feature type="signal peptide" evidence="3">
    <location>
        <begin position="1"/>
        <end position="17"/>
    </location>
</feature>
<dbReference type="GO" id="GO:0008270">
    <property type="term" value="F:zinc ion binding"/>
    <property type="evidence" value="ECO:0007669"/>
    <property type="project" value="UniProtKB-KW"/>
</dbReference>
<dbReference type="EMBL" id="MPUH01000560">
    <property type="protein sequence ID" value="OMJ77728.1"/>
    <property type="molecule type" value="Genomic_DNA"/>
</dbReference>
<dbReference type="AlphaFoldDB" id="A0A1R2BLX0"/>
<evidence type="ECO:0000313" key="5">
    <source>
        <dbReference type="EMBL" id="OMJ77728.1"/>
    </source>
</evidence>
<reference evidence="5 6" key="1">
    <citation type="submission" date="2016-11" db="EMBL/GenBank/DDBJ databases">
        <title>The macronuclear genome of Stentor coeruleus: a giant cell with tiny introns.</title>
        <authorList>
            <person name="Slabodnick M."/>
            <person name="Ruby J.G."/>
            <person name="Reiff S.B."/>
            <person name="Swart E.C."/>
            <person name="Gosai S."/>
            <person name="Prabakaran S."/>
            <person name="Witkowska E."/>
            <person name="Larue G.E."/>
            <person name="Fisher S."/>
            <person name="Freeman R.M."/>
            <person name="Gunawardena J."/>
            <person name="Chu W."/>
            <person name="Stover N.A."/>
            <person name="Gregory B.D."/>
            <person name="Nowacki M."/>
            <person name="Derisi J."/>
            <person name="Roy S.W."/>
            <person name="Marshall W.F."/>
            <person name="Sood P."/>
        </authorList>
    </citation>
    <scope>NUCLEOTIDE SEQUENCE [LARGE SCALE GENOMIC DNA]</scope>
    <source>
        <strain evidence="5">WM001</strain>
    </source>
</reference>
<keyword evidence="6" id="KW-1185">Reference proteome</keyword>
<dbReference type="SUPFAM" id="SSF57850">
    <property type="entry name" value="RING/U-box"/>
    <property type="match status" value="1"/>
</dbReference>
<dbReference type="InterPro" id="IPR001841">
    <property type="entry name" value="Znf_RING"/>
</dbReference>
<organism evidence="5 6">
    <name type="scientific">Stentor coeruleus</name>
    <dbReference type="NCBI Taxonomy" id="5963"/>
    <lineage>
        <taxon>Eukaryota</taxon>
        <taxon>Sar</taxon>
        <taxon>Alveolata</taxon>
        <taxon>Ciliophora</taxon>
        <taxon>Postciliodesmatophora</taxon>
        <taxon>Heterotrichea</taxon>
        <taxon>Heterotrichida</taxon>
        <taxon>Stentoridae</taxon>
        <taxon>Stentor</taxon>
    </lineage>
</organism>
<dbReference type="Gene3D" id="3.30.40.10">
    <property type="entry name" value="Zinc/RING finger domain, C3HC4 (zinc finger)"/>
    <property type="match status" value="1"/>
</dbReference>